<dbReference type="OrthoDB" id="273904at2759"/>
<dbReference type="PANTHER" id="PTHR12096">
    <property type="entry name" value="NUCLEAR PROTEIN SKIP-RELATED"/>
    <property type="match status" value="1"/>
</dbReference>
<accession>A0A061IVA3</accession>
<feature type="compositionally biased region" description="Acidic residues" evidence="2">
    <location>
        <begin position="455"/>
        <end position="465"/>
    </location>
</feature>
<organism evidence="4 5">
    <name type="scientific">Trypanosoma rangeli SC58</name>
    <dbReference type="NCBI Taxonomy" id="429131"/>
    <lineage>
        <taxon>Eukaryota</taxon>
        <taxon>Discoba</taxon>
        <taxon>Euglenozoa</taxon>
        <taxon>Kinetoplastea</taxon>
        <taxon>Metakinetoplastina</taxon>
        <taxon>Trypanosomatida</taxon>
        <taxon>Trypanosomatidae</taxon>
        <taxon>Trypanosoma</taxon>
        <taxon>Herpetosoma</taxon>
    </lineage>
</organism>
<dbReference type="AlphaFoldDB" id="A0A061IVA3"/>
<feature type="region of interest" description="Disordered" evidence="2">
    <location>
        <begin position="156"/>
        <end position="182"/>
    </location>
</feature>
<dbReference type="Pfam" id="PF02731">
    <property type="entry name" value="SKIP_SNW"/>
    <property type="match status" value="1"/>
</dbReference>
<evidence type="ECO:0000259" key="3">
    <source>
        <dbReference type="Pfam" id="PF02731"/>
    </source>
</evidence>
<evidence type="ECO:0000256" key="2">
    <source>
        <dbReference type="SAM" id="MobiDB-lite"/>
    </source>
</evidence>
<feature type="domain" description="SKI-interacting protein SKIP SNW" evidence="3">
    <location>
        <begin position="179"/>
        <end position="273"/>
    </location>
</feature>
<dbReference type="EMBL" id="AUPL01006511">
    <property type="protein sequence ID" value="ESL05826.1"/>
    <property type="molecule type" value="Genomic_DNA"/>
</dbReference>
<name>A0A061IVA3_TRYRA</name>
<evidence type="ECO:0000313" key="5">
    <source>
        <dbReference type="Proteomes" id="UP000031737"/>
    </source>
</evidence>
<dbReference type="Proteomes" id="UP000031737">
    <property type="component" value="Unassembled WGS sequence"/>
</dbReference>
<reference evidence="4 5" key="1">
    <citation type="submission" date="2013-07" db="EMBL/GenBank/DDBJ databases">
        <authorList>
            <person name="Stoco P.H."/>
            <person name="Wagner G."/>
            <person name="Gerber A."/>
            <person name="Zaha A."/>
            <person name="Thompson C."/>
            <person name="Bartholomeu D.C."/>
            <person name="Luckemeyer D.D."/>
            <person name="Bahia D."/>
            <person name="Loreto E."/>
            <person name="Prestes E.B."/>
            <person name="Lima F.M."/>
            <person name="Rodrigues-Luiz G."/>
            <person name="Vallejo G.A."/>
            <person name="Filho J.F."/>
            <person name="Monteiro K.M."/>
            <person name="Tyler K.M."/>
            <person name="de Almeida L.G."/>
            <person name="Ortiz M.F."/>
            <person name="Siervo M.A."/>
            <person name="de Moraes M.H."/>
            <person name="Cunha O.L."/>
            <person name="Mendonca-Neto R."/>
            <person name="Silva R."/>
            <person name="Teixeira S.M."/>
            <person name="Murta S.M."/>
            <person name="Sincero T.C."/>
            <person name="Mendes T.A."/>
            <person name="Urmenyi T.P."/>
            <person name="Silva V.G."/>
            <person name="da Rocha W.D."/>
            <person name="Andersson B."/>
            <person name="Romanha A.J."/>
            <person name="Steindel M."/>
            <person name="de Vasconcelos A.T."/>
            <person name="Grisard E.C."/>
        </authorList>
    </citation>
    <scope>NUCLEOTIDE SEQUENCE [LARGE SCALE GENOMIC DNA]</scope>
    <source>
        <strain evidence="4 5">SC58</strain>
    </source>
</reference>
<sequence>MWGSSEDDGAFAECFFAQYPLGMGRKPPPLVVRERLASERNAWAADTAAAPPQRVPSFLSATAAPNTGALVVALSDGASTLAVRGGVDPHGEAEELAETTEKTREALEGVLRSRQMQKEDISGRKIRQTQQTKPVLGIVLPGEVGAAVVHDPAPIVRSPTRAKKGPSNLAKGGASVSSSSTAAGAVTVPFSIGNWKNKRKLIIPLEQRLSQQADTQADGGGGISEQVMSLAVAMQQARKEVEAEQAAREKAHQEEEERRQAEREAEATRRARELLENAALDMVHTSTQRKKETREERLDRIRLERELREREKQQEVRQRRLAKAAARLGITVEALEADEDLLKTVDEVAAGGHGVSVTDYTSCHFSYPHGSAATAAPAYSYPGVKPEGSSMNQQVPSLYADDDETGARPAGGIRKGVFGSAVISNEGIRREMEALAQSEQQEVVKDGLQLGDNDGSTDDDDDDDGGLGMDQFMKKRRRL</sequence>
<dbReference type="GO" id="GO:0005681">
    <property type="term" value="C:spliceosomal complex"/>
    <property type="evidence" value="ECO:0007669"/>
    <property type="project" value="InterPro"/>
</dbReference>
<proteinExistence type="inferred from homology"/>
<gene>
    <name evidence="4" type="ORF">TRSC58_06511</name>
</gene>
<dbReference type="InterPro" id="IPR004015">
    <property type="entry name" value="SKI-int_prot_SKIP_SNW-dom"/>
</dbReference>
<feature type="compositionally biased region" description="Low complexity" evidence="2">
    <location>
        <begin position="172"/>
        <end position="182"/>
    </location>
</feature>
<evidence type="ECO:0000313" key="4">
    <source>
        <dbReference type="EMBL" id="ESL05826.1"/>
    </source>
</evidence>
<dbReference type="GO" id="GO:0000398">
    <property type="term" value="P:mRNA splicing, via spliceosome"/>
    <property type="evidence" value="ECO:0007669"/>
    <property type="project" value="InterPro"/>
</dbReference>
<evidence type="ECO:0000256" key="1">
    <source>
        <dbReference type="ARBA" id="ARBA00010197"/>
    </source>
</evidence>
<keyword evidence="5" id="KW-1185">Reference proteome</keyword>
<dbReference type="InterPro" id="IPR017862">
    <property type="entry name" value="SKI-int_prot_SKIP"/>
</dbReference>
<feature type="region of interest" description="Disordered" evidence="2">
    <location>
        <begin position="435"/>
        <end position="479"/>
    </location>
</feature>
<protein>
    <recommendedName>
        <fullName evidence="3">SKI-interacting protein SKIP SNW domain-containing protein</fullName>
    </recommendedName>
</protein>
<feature type="region of interest" description="Disordered" evidence="2">
    <location>
        <begin position="241"/>
        <end position="268"/>
    </location>
</feature>
<dbReference type="VEuPathDB" id="TriTrypDB:TRSC58_06511"/>
<comment type="similarity">
    <text evidence="1">Belongs to the SNW family.</text>
</comment>
<comment type="caution">
    <text evidence="4">The sequence shown here is derived from an EMBL/GenBank/DDBJ whole genome shotgun (WGS) entry which is preliminary data.</text>
</comment>